<keyword evidence="2 6" id="KW-0489">Methyltransferase</keyword>
<evidence type="ECO:0000313" key="11">
    <source>
        <dbReference type="Proteomes" id="UP000221165"/>
    </source>
</evidence>
<dbReference type="Gene3D" id="3.40.50.150">
    <property type="entry name" value="Vaccinia Virus protein VP39"/>
    <property type="match status" value="1"/>
</dbReference>
<dbReference type="VEuPathDB" id="ToxoDB:CSUI_003748"/>
<dbReference type="InterPro" id="IPR041698">
    <property type="entry name" value="Methyltransf_25"/>
</dbReference>
<dbReference type="Pfam" id="PF22528">
    <property type="entry name" value="PRMT_C"/>
    <property type="match status" value="1"/>
</dbReference>
<evidence type="ECO:0000256" key="5">
    <source>
        <dbReference type="ARBA" id="ARBA00023242"/>
    </source>
</evidence>
<comment type="subcellular location">
    <subcellularLocation>
        <location evidence="1">Nucleus</location>
    </subcellularLocation>
</comment>
<dbReference type="InterPro" id="IPR029063">
    <property type="entry name" value="SAM-dependent_MTases_sf"/>
</dbReference>
<dbReference type="FunFam" id="2.70.160.11:FF:000001">
    <property type="entry name" value="Blast:Protein arginine N-methyltransferase 1"/>
    <property type="match status" value="1"/>
</dbReference>
<dbReference type="AlphaFoldDB" id="A0A2C6L3P6"/>
<evidence type="ECO:0000259" key="9">
    <source>
        <dbReference type="Pfam" id="PF22528"/>
    </source>
</evidence>
<dbReference type="InterPro" id="IPR025799">
    <property type="entry name" value="Arg_MeTrfase"/>
</dbReference>
<dbReference type="GO" id="GO:0032259">
    <property type="term" value="P:methylation"/>
    <property type="evidence" value="ECO:0007669"/>
    <property type="project" value="UniProtKB-KW"/>
</dbReference>
<name>A0A2C6L3P6_9APIC</name>
<keyword evidence="3 6" id="KW-0808">Transferase</keyword>
<evidence type="ECO:0000256" key="6">
    <source>
        <dbReference type="PROSITE-ProRule" id="PRU01015"/>
    </source>
</evidence>
<keyword evidence="4 6" id="KW-0949">S-adenosyl-L-methionine</keyword>
<feature type="domain" description="Protein arginine N-methyltransferase" evidence="9">
    <location>
        <begin position="217"/>
        <end position="379"/>
    </location>
</feature>
<dbReference type="Gene3D" id="2.70.160.11">
    <property type="entry name" value="Hnrnp arginine n-methyltransferase1"/>
    <property type="match status" value="1"/>
</dbReference>
<dbReference type="Proteomes" id="UP000221165">
    <property type="component" value="Unassembled WGS sequence"/>
</dbReference>
<accession>A0A2C6L3P6</accession>
<organism evidence="10 11">
    <name type="scientific">Cystoisospora suis</name>
    <dbReference type="NCBI Taxonomy" id="483139"/>
    <lineage>
        <taxon>Eukaryota</taxon>
        <taxon>Sar</taxon>
        <taxon>Alveolata</taxon>
        <taxon>Apicomplexa</taxon>
        <taxon>Conoidasida</taxon>
        <taxon>Coccidia</taxon>
        <taxon>Eucoccidiorida</taxon>
        <taxon>Eimeriorina</taxon>
        <taxon>Sarcocystidae</taxon>
        <taxon>Cystoisospora</taxon>
    </lineage>
</organism>
<proteinExistence type="predicted"/>
<dbReference type="Pfam" id="PF13649">
    <property type="entry name" value="Methyltransf_25"/>
    <property type="match status" value="1"/>
</dbReference>
<reference evidence="10 11" key="1">
    <citation type="journal article" date="2017" name="Int. J. Parasitol.">
        <title>The genome of the protozoan parasite Cystoisospora suis and a reverse vaccinology approach to identify vaccine candidates.</title>
        <authorList>
            <person name="Palmieri N."/>
            <person name="Shrestha A."/>
            <person name="Ruttkowski B."/>
            <person name="Beck T."/>
            <person name="Vogl C."/>
            <person name="Tomley F."/>
            <person name="Blake D.P."/>
            <person name="Joachim A."/>
        </authorList>
    </citation>
    <scope>NUCLEOTIDE SEQUENCE [LARGE SCALE GENOMIC DNA]</scope>
    <source>
        <strain evidence="10 11">Wien I</strain>
    </source>
</reference>
<keyword evidence="5" id="KW-0539">Nucleus</keyword>
<dbReference type="RefSeq" id="XP_067924082.1">
    <property type="nucleotide sequence ID" value="XM_068063943.1"/>
</dbReference>
<dbReference type="CDD" id="cd02440">
    <property type="entry name" value="AdoMet_MTases"/>
    <property type="match status" value="1"/>
</dbReference>
<evidence type="ECO:0000256" key="4">
    <source>
        <dbReference type="ARBA" id="ARBA00022691"/>
    </source>
</evidence>
<evidence type="ECO:0000256" key="1">
    <source>
        <dbReference type="ARBA" id="ARBA00004123"/>
    </source>
</evidence>
<dbReference type="InterPro" id="IPR055135">
    <property type="entry name" value="PRMT_dom"/>
</dbReference>
<dbReference type="FunFam" id="3.40.50.150:FF:000116">
    <property type="entry name" value="probable protein arginine N-methyltransferase 1"/>
    <property type="match status" value="1"/>
</dbReference>
<dbReference type="PROSITE" id="PS51678">
    <property type="entry name" value="SAM_MT_PRMT"/>
    <property type="match status" value="1"/>
</dbReference>
<gene>
    <name evidence="10" type="ORF">CSUI_003748</name>
</gene>
<sequence length="396" mass="44614">MKEAVIRENVNGRVVALQSGGRGERHSQGEGAGGGSGPAAACLTAHMVTCDEKAKQEFASGWQDLEQENLSSADYYFNSYAHFGIHEEMLKDSVRTGCYQRAICQNSHLFADKIVLDVGSGTGILSLFAARAGAKHVYGIECSEIVNIARKVVKENALEDKITFVQGKAEEVSLPVDKVDIIVSEWMGYFLLYESMLDTVLFCRDKWLKPGGMIFPDKASLYIAAIEDADYKEEKIGYWSNVYGFNFSCVRRCVMEEPIVDTVDENAVATTACCVLKLDLETCKKEDLDFCAPYQITLRRKDFLHAFIAWFDVCFSHCHKPVVLSTSPHCRYTHWKHTVFYMEDVLVADVGDHVDGMIAVKKSKKNPRDLDIKISYSFQPKHSSRPLENTQFYRLR</sequence>
<evidence type="ECO:0000256" key="3">
    <source>
        <dbReference type="ARBA" id="ARBA00022679"/>
    </source>
</evidence>
<dbReference type="SUPFAM" id="SSF53335">
    <property type="entry name" value="S-adenosyl-L-methionine-dependent methyltransferases"/>
    <property type="match status" value="1"/>
</dbReference>
<dbReference type="GO" id="GO:0016274">
    <property type="term" value="F:protein-arginine N-methyltransferase activity"/>
    <property type="evidence" value="ECO:0007669"/>
    <property type="project" value="InterPro"/>
</dbReference>
<comment type="caution">
    <text evidence="10">The sequence shown here is derived from an EMBL/GenBank/DDBJ whole genome shotgun (WGS) entry which is preliminary data.</text>
</comment>
<evidence type="ECO:0000256" key="2">
    <source>
        <dbReference type="ARBA" id="ARBA00022603"/>
    </source>
</evidence>
<feature type="domain" description="Methyltransferase" evidence="8">
    <location>
        <begin position="115"/>
        <end position="212"/>
    </location>
</feature>
<protein>
    <submittedName>
        <fullName evidence="10">Histone arginine methyltransferase prmt1</fullName>
    </submittedName>
</protein>
<evidence type="ECO:0000256" key="7">
    <source>
        <dbReference type="SAM" id="MobiDB-lite"/>
    </source>
</evidence>
<dbReference type="GeneID" id="94427154"/>
<dbReference type="GO" id="GO:0042054">
    <property type="term" value="F:histone methyltransferase activity"/>
    <property type="evidence" value="ECO:0007669"/>
    <property type="project" value="TreeGrafter"/>
</dbReference>
<evidence type="ECO:0000259" key="8">
    <source>
        <dbReference type="Pfam" id="PF13649"/>
    </source>
</evidence>
<evidence type="ECO:0000313" key="10">
    <source>
        <dbReference type="EMBL" id="PHJ22405.1"/>
    </source>
</evidence>
<dbReference type="PANTHER" id="PTHR11006">
    <property type="entry name" value="PROTEIN ARGININE N-METHYLTRANSFERASE"/>
    <property type="match status" value="1"/>
</dbReference>
<dbReference type="EMBL" id="MIGC01001693">
    <property type="protein sequence ID" value="PHJ22405.1"/>
    <property type="molecule type" value="Genomic_DNA"/>
</dbReference>
<keyword evidence="11" id="KW-1185">Reference proteome</keyword>
<feature type="region of interest" description="Disordered" evidence="7">
    <location>
        <begin position="16"/>
        <end position="35"/>
    </location>
</feature>
<dbReference type="GO" id="GO:0005634">
    <property type="term" value="C:nucleus"/>
    <property type="evidence" value="ECO:0007669"/>
    <property type="project" value="UniProtKB-SubCell"/>
</dbReference>
<dbReference type="OrthoDB" id="7848332at2759"/>
<dbReference type="PANTHER" id="PTHR11006:SF53">
    <property type="entry name" value="PROTEIN ARGININE N-METHYLTRANSFERASE 3"/>
    <property type="match status" value="1"/>
</dbReference>